<evidence type="ECO:0000313" key="2">
    <source>
        <dbReference type="Proteomes" id="UP001144978"/>
    </source>
</evidence>
<evidence type="ECO:0000313" key="1">
    <source>
        <dbReference type="EMBL" id="KAJ2987300.1"/>
    </source>
</evidence>
<protein>
    <submittedName>
        <fullName evidence="1">Uncharacterized protein</fullName>
    </submittedName>
</protein>
<keyword evidence="2" id="KW-1185">Reference proteome</keyword>
<dbReference type="Proteomes" id="UP001144978">
    <property type="component" value="Unassembled WGS sequence"/>
</dbReference>
<dbReference type="EMBL" id="JANSHE010003174">
    <property type="protein sequence ID" value="KAJ2987300.1"/>
    <property type="molecule type" value="Genomic_DNA"/>
</dbReference>
<sequence>MPGEVPAPGFALVFMSDDAMKESEPASTATFATTVVTKAKNTVTIDPEVLATSNGHKGMKGRYGSTSAGSNAASRAVGAYPSAMALLAAVAGAAVIRRAVVRNV</sequence>
<accession>A0ACC1P5R3</accession>
<reference evidence="1" key="1">
    <citation type="submission" date="2022-08" db="EMBL/GenBank/DDBJ databases">
        <title>Genome Sequence of Pycnoporus sanguineus.</title>
        <authorList>
            <person name="Buettner E."/>
        </authorList>
    </citation>
    <scope>NUCLEOTIDE SEQUENCE</scope>
    <source>
        <strain evidence="1">CG-C14</strain>
    </source>
</reference>
<gene>
    <name evidence="1" type="ORF">NUW54_g9465</name>
</gene>
<organism evidence="1 2">
    <name type="scientific">Trametes sanguinea</name>
    <dbReference type="NCBI Taxonomy" id="158606"/>
    <lineage>
        <taxon>Eukaryota</taxon>
        <taxon>Fungi</taxon>
        <taxon>Dikarya</taxon>
        <taxon>Basidiomycota</taxon>
        <taxon>Agaricomycotina</taxon>
        <taxon>Agaricomycetes</taxon>
        <taxon>Polyporales</taxon>
        <taxon>Polyporaceae</taxon>
        <taxon>Trametes</taxon>
    </lineage>
</organism>
<proteinExistence type="predicted"/>
<name>A0ACC1P5R3_9APHY</name>
<comment type="caution">
    <text evidence="1">The sequence shown here is derived from an EMBL/GenBank/DDBJ whole genome shotgun (WGS) entry which is preliminary data.</text>
</comment>